<dbReference type="EMBL" id="VYTZ01000007">
    <property type="protein sequence ID" value="KAA9376982.1"/>
    <property type="molecule type" value="Genomic_DNA"/>
</dbReference>
<sequence length="342" mass="35517">MTANPVLRPIDPQLREVIGGAVDQRGIAAKVAAEAAARGVTDVFFVGCGGSWASSVPAHASLSASAAGLVGHNVNAAEFLAAPPPRLSERALVVASSHSGATPETVAAARLAKEAGAYVVSVATDADNPLGELGDAAFTYHSEKTITAAKHVLLGQLVQELLRAGGADLDHDTLTRGYEALPDALAAATEAHEEVSATIARETADADLTFVVGGGNAYGVAFLLSVCYLMEMQWKKSVCVASGDFFHGAFEMVVGDAPLILLRSEDGTRAMADRVAAFAPKATSRLYTLDSAALELPGVPAAARPELSAPVLANLATRLADHFESVTGHSLDERRYMHKMAY</sequence>
<protein>
    <submittedName>
        <fullName evidence="2">SIS domain-containing protein</fullName>
    </submittedName>
</protein>
<dbReference type="GO" id="GO:0006047">
    <property type="term" value="P:UDP-N-acetylglucosamine metabolic process"/>
    <property type="evidence" value="ECO:0007669"/>
    <property type="project" value="TreeGrafter"/>
</dbReference>
<feature type="domain" description="SIS" evidence="1">
    <location>
        <begin position="32"/>
        <end position="172"/>
    </location>
</feature>
<dbReference type="GO" id="GO:0006487">
    <property type="term" value="P:protein N-linked glycosylation"/>
    <property type="evidence" value="ECO:0007669"/>
    <property type="project" value="TreeGrafter"/>
</dbReference>
<keyword evidence="3" id="KW-1185">Reference proteome</keyword>
<evidence type="ECO:0000259" key="1">
    <source>
        <dbReference type="PROSITE" id="PS51464"/>
    </source>
</evidence>
<dbReference type="GO" id="GO:0097367">
    <property type="term" value="F:carbohydrate derivative binding"/>
    <property type="evidence" value="ECO:0007669"/>
    <property type="project" value="InterPro"/>
</dbReference>
<name>A0A5J5K205_9ACTN</name>
<dbReference type="Gene3D" id="3.40.50.10490">
    <property type="entry name" value="Glucose-6-phosphate isomerase like protein, domain 1"/>
    <property type="match status" value="2"/>
</dbReference>
<gene>
    <name evidence="2" type="ORF">F5972_21270</name>
</gene>
<dbReference type="Pfam" id="PF01380">
    <property type="entry name" value="SIS"/>
    <property type="match status" value="1"/>
</dbReference>
<dbReference type="PANTHER" id="PTHR10937:SF14">
    <property type="entry name" value="FRUCTOSELYSINE 6-PHOSPHATE DEGLYCASE"/>
    <property type="match status" value="1"/>
</dbReference>
<proteinExistence type="predicted"/>
<dbReference type="Proteomes" id="UP000327011">
    <property type="component" value="Unassembled WGS sequence"/>
</dbReference>
<accession>A0A5J5K205</accession>
<dbReference type="InterPro" id="IPR001347">
    <property type="entry name" value="SIS_dom"/>
</dbReference>
<evidence type="ECO:0000313" key="3">
    <source>
        <dbReference type="Proteomes" id="UP000327011"/>
    </source>
</evidence>
<dbReference type="AlphaFoldDB" id="A0A5J5K205"/>
<dbReference type="GO" id="GO:0006002">
    <property type="term" value="P:fructose 6-phosphate metabolic process"/>
    <property type="evidence" value="ECO:0007669"/>
    <property type="project" value="TreeGrafter"/>
</dbReference>
<dbReference type="InterPro" id="IPR046348">
    <property type="entry name" value="SIS_dom_sf"/>
</dbReference>
<dbReference type="RefSeq" id="WP_150935333.1">
    <property type="nucleotide sequence ID" value="NZ_VYTZ01000007.1"/>
</dbReference>
<dbReference type="SUPFAM" id="SSF53697">
    <property type="entry name" value="SIS domain"/>
    <property type="match status" value="1"/>
</dbReference>
<dbReference type="PANTHER" id="PTHR10937">
    <property type="entry name" value="GLUCOSAMINE--FRUCTOSE-6-PHOSPHATE AMINOTRANSFERASE, ISOMERIZING"/>
    <property type="match status" value="1"/>
</dbReference>
<comment type="caution">
    <text evidence="2">The sequence shown here is derived from an EMBL/GenBank/DDBJ whole genome shotgun (WGS) entry which is preliminary data.</text>
</comment>
<dbReference type="GO" id="GO:0004360">
    <property type="term" value="F:glutamine-fructose-6-phosphate transaminase (isomerizing) activity"/>
    <property type="evidence" value="ECO:0007669"/>
    <property type="project" value="TreeGrafter"/>
</dbReference>
<reference evidence="2 3" key="1">
    <citation type="submission" date="2019-09" db="EMBL/GenBank/DDBJ databases">
        <title>Screening of Novel Bioactive Compounds from Soil-Associated.</title>
        <authorList>
            <person name="Gong X."/>
        </authorList>
    </citation>
    <scope>NUCLEOTIDE SEQUENCE [LARGE SCALE GENOMIC DNA]</scope>
    <source>
        <strain evidence="2 3">Gxj-6</strain>
    </source>
</reference>
<evidence type="ECO:0000313" key="2">
    <source>
        <dbReference type="EMBL" id="KAA9376982.1"/>
    </source>
</evidence>
<organism evidence="2 3">
    <name type="scientific">Microbispora cellulosiformans</name>
    <dbReference type="NCBI Taxonomy" id="2614688"/>
    <lineage>
        <taxon>Bacteria</taxon>
        <taxon>Bacillati</taxon>
        <taxon>Actinomycetota</taxon>
        <taxon>Actinomycetes</taxon>
        <taxon>Streptosporangiales</taxon>
        <taxon>Streptosporangiaceae</taxon>
        <taxon>Microbispora</taxon>
    </lineage>
</organism>
<dbReference type="PROSITE" id="PS51464">
    <property type="entry name" value="SIS"/>
    <property type="match status" value="1"/>
</dbReference>